<protein>
    <submittedName>
        <fullName evidence="2">Acetyltransferase</fullName>
    </submittedName>
</protein>
<dbReference type="PATRIC" id="fig|1423783.4.peg.756"/>
<name>A0A0R1U5A5_9LACO</name>
<accession>A0A0R1U5A5</accession>
<dbReference type="PANTHER" id="PTHR13355">
    <property type="entry name" value="GLUCOSAMINE 6-PHOSPHATE N-ACETYLTRANSFERASE"/>
    <property type="match status" value="1"/>
</dbReference>
<evidence type="ECO:0000259" key="1">
    <source>
        <dbReference type="PROSITE" id="PS51186"/>
    </source>
</evidence>
<dbReference type="STRING" id="1423783.FC50_GL000732"/>
<dbReference type="RefSeq" id="WP_054648654.1">
    <property type="nucleotide sequence ID" value="NZ_AZFJ01000044.1"/>
</dbReference>
<dbReference type="GO" id="GO:0004343">
    <property type="term" value="F:glucosamine 6-phosphate N-acetyltransferase activity"/>
    <property type="evidence" value="ECO:0007669"/>
    <property type="project" value="TreeGrafter"/>
</dbReference>
<keyword evidence="2" id="KW-0808">Transferase</keyword>
<keyword evidence="3" id="KW-1185">Reference proteome</keyword>
<dbReference type="Pfam" id="PF13673">
    <property type="entry name" value="Acetyltransf_10"/>
    <property type="match status" value="1"/>
</dbReference>
<sequence>MTTIKYTTDLNSTIHQDSVQIREEVFVAEQHVPVDLEVDDDEGRCLYIVVYGDDAEPLATLRLLPAEYGLHVQRVAVRKAARGTGLGRVIMDAARDYARANGIQQLRLDAQVHATGFYTALGYNFADRPEFMDAGIPHREMYLDL</sequence>
<dbReference type="Proteomes" id="UP000051922">
    <property type="component" value="Unassembled WGS sequence"/>
</dbReference>
<organism evidence="2 3">
    <name type="scientific">Lacticaseibacillus pantheris DSM 15945 = JCM 12539 = NBRC 106106</name>
    <dbReference type="NCBI Taxonomy" id="1423783"/>
    <lineage>
        <taxon>Bacteria</taxon>
        <taxon>Bacillati</taxon>
        <taxon>Bacillota</taxon>
        <taxon>Bacilli</taxon>
        <taxon>Lactobacillales</taxon>
        <taxon>Lactobacillaceae</taxon>
        <taxon>Lacticaseibacillus</taxon>
    </lineage>
</organism>
<dbReference type="CDD" id="cd04301">
    <property type="entry name" value="NAT_SF"/>
    <property type="match status" value="1"/>
</dbReference>
<dbReference type="EMBL" id="AZFJ01000044">
    <property type="protein sequence ID" value="KRL86483.1"/>
    <property type="molecule type" value="Genomic_DNA"/>
</dbReference>
<dbReference type="PANTHER" id="PTHR13355:SF11">
    <property type="entry name" value="GLUCOSAMINE 6-PHOSPHATE N-ACETYLTRANSFERASE"/>
    <property type="match status" value="1"/>
</dbReference>
<dbReference type="Gene3D" id="3.40.630.30">
    <property type="match status" value="1"/>
</dbReference>
<dbReference type="InterPro" id="IPR039143">
    <property type="entry name" value="GNPNAT1-like"/>
</dbReference>
<evidence type="ECO:0000313" key="2">
    <source>
        <dbReference type="EMBL" id="KRL86483.1"/>
    </source>
</evidence>
<dbReference type="PROSITE" id="PS51186">
    <property type="entry name" value="GNAT"/>
    <property type="match status" value="1"/>
</dbReference>
<feature type="domain" description="N-acetyltransferase" evidence="1">
    <location>
        <begin position="2"/>
        <end position="145"/>
    </location>
</feature>
<dbReference type="OrthoDB" id="9796171at2"/>
<evidence type="ECO:0000313" key="3">
    <source>
        <dbReference type="Proteomes" id="UP000051922"/>
    </source>
</evidence>
<proteinExistence type="predicted"/>
<dbReference type="SUPFAM" id="SSF55729">
    <property type="entry name" value="Acyl-CoA N-acyltransferases (Nat)"/>
    <property type="match status" value="1"/>
</dbReference>
<dbReference type="InterPro" id="IPR016181">
    <property type="entry name" value="Acyl_CoA_acyltransferase"/>
</dbReference>
<comment type="caution">
    <text evidence="2">The sequence shown here is derived from an EMBL/GenBank/DDBJ whole genome shotgun (WGS) entry which is preliminary data.</text>
</comment>
<reference evidence="2 3" key="1">
    <citation type="journal article" date="2015" name="Genome Announc.">
        <title>Expanding the biotechnology potential of lactobacilli through comparative genomics of 213 strains and associated genera.</title>
        <authorList>
            <person name="Sun Z."/>
            <person name="Harris H.M."/>
            <person name="McCann A."/>
            <person name="Guo C."/>
            <person name="Argimon S."/>
            <person name="Zhang W."/>
            <person name="Yang X."/>
            <person name="Jeffery I.B."/>
            <person name="Cooney J.C."/>
            <person name="Kagawa T.F."/>
            <person name="Liu W."/>
            <person name="Song Y."/>
            <person name="Salvetti E."/>
            <person name="Wrobel A."/>
            <person name="Rasinkangas P."/>
            <person name="Parkhill J."/>
            <person name="Rea M.C."/>
            <person name="O'Sullivan O."/>
            <person name="Ritari J."/>
            <person name="Douillard F.P."/>
            <person name="Paul Ross R."/>
            <person name="Yang R."/>
            <person name="Briner A.E."/>
            <person name="Felis G.E."/>
            <person name="de Vos W.M."/>
            <person name="Barrangou R."/>
            <person name="Klaenhammer T.R."/>
            <person name="Caufield P.W."/>
            <person name="Cui Y."/>
            <person name="Zhang H."/>
            <person name="O'Toole P.W."/>
        </authorList>
    </citation>
    <scope>NUCLEOTIDE SEQUENCE [LARGE SCALE GENOMIC DNA]</scope>
    <source>
        <strain evidence="2 3">DSM 15945</strain>
    </source>
</reference>
<gene>
    <name evidence="2" type="ORF">FC50_GL000732</name>
</gene>
<dbReference type="AlphaFoldDB" id="A0A0R1U5A5"/>
<dbReference type="InterPro" id="IPR000182">
    <property type="entry name" value="GNAT_dom"/>
</dbReference>